<feature type="chain" id="PRO_5013176987" description="Extracellular membrane protein CFEM domain-containing protein" evidence="1">
    <location>
        <begin position="20"/>
        <end position="85"/>
    </location>
</feature>
<keyword evidence="1" id="KW-0732">Signal</keyword>
<feature type="signal peptide" evidence="1">
    <location>
        <begin position="1"/>
        <end position="19"/>
    </location>
</feature>
<proteinExistence type="predicted"/>
<evidence type="ECO:0008006" key="4">
    <source>
        <dbReference type="Google" id="ProtNLM"/>
    </source>
</evidence>
<dbReference type="AlphaFoldDB" id="A0A1L7WC18"/>
<evidence type="ECO:0000313" key="3">
    <source>
        <dbReference type="Proteomes" id="UP000184330"/>
    </source>
</evidence>
<protein>
    <recommendedName>
        <fullName evidence="4">Extracellular membrane protein CFEM domain-containing protein</fullName>
    </recommendedName>
</protein>
<dbReference type="EMBL" id="FJOG01000001">
    <property type="protein sequence ID" value="CZR50335.1"/>
    <property type="molecule type" value="Genomic_DNA"/>
</dbReference>
<sequence>MRFIINLLSLCLALVGVHAQNQTLVDGCPKGSYECLDVINSSQCIEQIVLEHQSNITKAAMVKCVETEGVASNLPGATKAAIPHR</sequence>
<organism evidence="2 3">
    <name type="scientific">Phialocephala subalpina</name>
    <dbReference type="NCBI Taxonomy" id="576137"/>
    <lineage>
        <taxon>Eukaryota</taxon>
        <taxon>Fungi</taxon>
        <taxon>Dikarya</taxon>
        <taxon>Ascomycota</taxon>
        <taxon>Pezizomycotina</taxon>
        <taxon>Leotiomycetes</taxon>
        <taxon>Helotiales</taxon>
        <taxon>Mollisiaceae</taxon>
        <taxon>Phialocephala</taxon>
        <taxon>Phialocephala fortinii species complex</taxon>
    </lineage>
</organism>
<reference evidence="2 3" key="1">
    <citation type="submission" date="2016-03" db="EMBL/GenBank/DDBJ databases">
        <authorList>
            <person name="Ploux O."/>
        </authorList>
    </citation>
    <scope>NUCLEOTIDE SEQUENCE [LARGE SCALE GENOMIC DNA]</scope>
    <source>
        <strain evidence="2 3">UAMH 11012</strain>
    </source>
</reference>
<keyword evidence="3" id="KW-1185">Reference proteome</keyword>
<name>A0A1L7WC18_9HELO</name>
<gene>
    <name evidence="2" type="ORF">PAC_00207</name>
</gene>
<accession>A0A1L7WC18</accession>
<evidence type="ECO:0000256" key="1">
    <source>
        <dbReference type="SAM" id="SignalP"/>
    </source>
</evidence>
<dbReference type="OrthoDB" id="4588160at2759"/>
<dbReference type="Proteomes" id="UP000184330">
    <property type="component" value="Unassembled WGS sequence"/>
</dbReference>
<evidence type="ECO:0000313" key="2">
    <source>
        <dbReference type="EMBL" id="CZR50335.1"/>
    </source>
</evidence>